<reference evidence="2" key="1">
    <citation type="journal article" date="2014" name="Int. J. Syst. Evol. Microbiol.">
        <title>Complete genome sequence of Corynebacterium casei LMG S-19264T (=DSM 44701T), isolated from a smear-ripened cheese.</title>
        <authorList>
            <consortium name="US DOE Joint Genome Institute (JGI-PGF)"/>
            <person name="Walter F."/>
            <person name="Albersmeier A."/>
            <person name="Kalinowski J."/>
            <person name="Ruckert C."/>
        </authorList>
    </citation>
    <scope>NUCLEOTIDE SEQUENCE</scope>
    <source>
        <strain evidence="2">JCM 4122</strain>
    </source>
</reference>
<accession>A0A919BA93</accession>
<name>A0A919BA93_STRFL</name>
<organism evidence="2 3">
    <name type="scientific">Streptomyces filamentosus</name>
    <name type="common">Streptomyces roseosporus</name>
    <dbReference type="NCBI Taxonomy" id="67294"/>
    <lineage>
        <taxon>Bacteria</taxon>
        <taxon>Bacillati</taxon>
        <taxon>Actinomycetota</taxon>
        <taxon>Actinomycetes</taxon>
        <taxon>Kitasatosporales</taxon>
        <taxon>Streptomycetaceae</taxon>
        <taxon>Streptomyces</taxon>
    </lineage>
</organism>
<evidence type="ECO:0000313" key="3">
    <source>
        <dbReference type="Proteomes" id="UP000632849"/>
    </source>
</evidence>
<evidence type="ECO:0000256" key="1">
    <source>
        <dbReference type="SAM" id="MobiDB-lite"/>
    </source>
</evidence>
<reference evidence="2" key="2">
    <citation type="submission" date="2020-09" db="EMBL/GenBank/DDBJ databases">
        <authorList>
            <person name="Sun Q."/>
            <person name="Ohkuma M."/>
        </authorList>
    </citation>
    <scope>NUCLEOTIDE SEQUENCE</scope>
    <source>
        <strain evidence="2">JCM 4122</strain>
    </source>
</reference>
<dbReference type="Proteomes" id="UP000632849">
    <property type="component" value="Unassembled WGS sequence"/>
</dbReference>
<gene>
    <name evidence="2" type="ORF">GCM10017667_00640</name>
</gene>
<proteinExistence type="predicted"/>
<dbReference type="AlphaFoldDB" id="A0A919BA93"/>
<feature type="region of interest" description="Disordered" evidence="1">
    <location>
        <begin position="134"/>
        <end position="157"/>
    </location>
</feature>
<comment type="caution">
    <text evidence="2">The sequence shown here is derived from an EMBL/GenBank/DDBJ whole genome shotgun (WGS) entry which is preliminary data.</text>
</comment>
<keyword evidence="3" id="KW-1185">Reference proteome</keyword>
<sequence>MHACLLLQLDHQERRLVVQTGSGNQEEARRAGSVLAVTKRMGELTRDLNQILLAGQKRPDSIGQAGFELGILNDLTAQTPEDITELPLQGRASPVIEPAGRLAQYEWRRVFSSGALRHHMHDGPFYDKVTEVGPHIPPHVSPPVPRGSGASYLQTHSGRLGDLPDAPLCGSASVISHTS</sequence>
<dbReference type="EMBL" id="BNBE01000001">
    <property type="protein sequence ID" value="GHF77226.1"/>
    <property type="molecule type" value="Genomic_DNA"/>
</dbReference>
<feature type="compositionally biased region" description="Pro residues" evidence="1">
    <location>
        <begin position="135"/>
        <end position="145"/>
    </location>
</feature>
<protein>
    <submittedName>
        <fullName evidence="2">Uncharacterized protein</fullName>
    </submittedName>
</protein>
<evidence type="ECO:0000313" key="2">
    <source>
        <dbReference type="EMBL" id="GHF77226.1"/>
    </source>
</evidence>